<evidence type="ECO:0000256" key="2">
    <source>
        <dbReference type="SAM" id="Phobius"/>
    </source>
</evidence>
<organism evidence="3 4">
    <name type="scientific">Triparma laevis f. longispina</name>
    <dbReference type="NCBI Taxonomy" id="1714387"/>
    <lineage>
        <taxon>Eukaryota</taxon>
        <taxon>Sar</taxon>
        <taxon>Stramenopiles</taxon>
        <taxon>Ochrophyta</taxon>
        <taxon>Bolidophyceae</taxon>
        <taxon>Parmales</taxon>
        <taxon>Triparmaceae</taxon>
        <taxon>Triparma</taxon>
    </lineage>
</organism>
<reference evidence="4" key="1">
    <citation type="journal article" date="2023" name="Commun. Biol.">
        <title>Genome analysis of Parmales, the sister group of diatoms, reveals the evolutionary specialization of diatoms from phago-mixotrophs to photoautotrophs.</title>
        <authorList>
            <person name="Ban H."/>
            <person name="Sato S."/>
            <person name="Yoshikawa S."/>
            <person name="Yamada K."/>
            <person name="Nakamura Y."/>
            <person name="Ichinomiya M."/>
            <person name="Sato N."/>
            <person name="Blanc-Mathieu R."/>
            <person name="Endo H."/>
            <person name="Kuwata A."/>
            <person name="Ogata H."/>
        </authorList>
    </citation>
    <scope>NUCLEOTIDE SEQUENCE [LARGE SCALE GENOMIC DNA]</scope>
    <source>
        <strain evidence="4">NIES 3700</strain>
    </source>
</reference>
<evidence type="ECO:0008006" key="5">
    <source>
        <dbReference type="Google" id="ProtNLM"/>
    </source>
</evidence>
<dbReference type="AlphaFoldDB" id="A0A9W7A020"/>
<protein>
    <recommendedName>
        <fullName evidence="5">Sulfotransferase</fullName>
    </recommendedName>
</protein>
<keyword evidence="4" id="KW-1185">Reference proteome</keyword>
<keyword evidence="2" id="KW-1133">Transmembrane helix</keyword>
<dbReference type="OrthoDB" id="45247at2759"/>
<feature type="region of interest" description="Disordered" evidence="1">
    <location>
        <begin position="1"/>
        <end position="26"/>
    </location>
</feature>
<accession>A0A9W7A020</accession>
<comment type="caution">
    <text evidence="3">The sequence shown here is derived from an EMBL/GenBank/DDBJ whole genome shotgun (WGS) entry which is preliminary data.</text>
</comment>
<dbReference type="Proteomes" id="UP001165122">
    <property type="component" value="Unassembled WGS sequence"/>
</dbReference>
<keyword evidence="2" id="KW-0812">Transmembrane</keyword>
<feature type="region of interest" description="Disordered" evidence="1">
    <location>
        <begin position="78"/>
        <end position="163"/>
    </location>
</feature>
<evidence type="ECO:0000313" key="4">
    <source>
        <dbReference type="Proteomes" id="UP001165122"/>
    </source>
</evidence>
<dbReference type="InterPro" id="IPR027417">
    <property type="entry name" value="P-loop_NTPase"/>
</dbReference>
<sequence length="569" mass="63289">MSHTPQSKPSTRRGSKLFVPLDPKPKKKSSLIHCFIVALLLTGVLLCIGLLVMGSKIDYNYSSESSFKGASLHTRLSKRSALPKPPPELPKLSPELPPELPKDSLNPSPTDEFVKQQDSLKSKSSADDVPAVPVADNVNTVPSESSKSKPNLLRTKHPPALNPPKPLDLLLAGEISLIGLKKVKGAIVGKFCEIDWEEKKKDPASFSFFMDLVKKNECNEKGGTHSINLKRAVSACKAHDQLHGLLPEGGIVEPAGFVFHESRCGSTLAANVLEVVSNETRVFAESPIIPGALKFFKDYEESVDSSNDDKDVEEFLVNRNDSEEENPTTLLRDVHYLSTRSPSGPVQVFYKFTTVAMWEPNLDPVLDAFPETPWIYIMRNPTEVMMSYAKETKGSQKVKESKGVDMGGRGFTNSSNCFRKSFNEREEIKDEIRRYNLYSEWKEKGKDDVPNHVYCAAHLAVINAIALKLYFERPGGRFVDYSDLVETLKSDIIPDHFGFHLDDAALARITETGGTYSKASRKVNKIKNETEAKEWVVDAEKKIDSAPKFVVDTVQLMLVKGYGQMLKLT</sequence>
<feature type="transmembrane region" description="Helical" evidence="2">
    <location>
        <begin position="31"/>
        <end position="53"/>
    </location>
</feature>
<gene>
    <name evidence="3" type="ORF">TrLO_g7122</name>
</gene>
<dbReference type="EMBL" id="BRXW01000490">
    <property type="protein sequence ID" value="GMH59604.1"/>
    <property type="molecule type" value="Genomic_DNA"/>
</dbReference>
<keyword evidence="2" id="KW-0472">Membrane</keyword>
<evidence type="ECO:0000313" key="3">
    <source>
        <dbReference type="EMBL" id="GMH59604.1"/>
    </source>
</evidence>
<feature type="compositionally biased region" description="Pro residues" evidence="1">
    <location>
        <begin position="83"/>
        <end position="99"/>
    </location>
</feature>
<dbReference type="Gene3D" id="3.40.50.300">
    <property type="entry name" value="P-loop containing nucleotide triphosphate hydrolases"/>
    <property type="match status" value="1"/>
</dbReference>
<name>A0A9W7A020_9STRA</name>
<proteinExistence type="predicted"/>
<dbReference type="SUPFAM" id="SSF52540">
    <property type="entry name" value="P-loop containing nucleoside triphosphate hydrolases"/>
    <property type="match status" value="1"/>
</dbReference>
<feature type="compositionally biased region" description="Low complexity" evidence="1">
    <location>
        <begin position="127"/>
        <end position="142"/>
    </location>
</feature>
<feature type="compositionally biased region" description="Basic and acidic residues" evidence="1">
    <location>
        <begin position="112"/>
        <end position="126"/>
    </location>
</feature>
<evidence type="ECO:0000256" key="1">
    <source>
        <dbReference type="SAM" id="MobiDB-lite"/>
    </source>
</evidence>